<gene>
    <name evidence="1" type="ORF">AMECASPLE_014429</name>
</gene>
<evidence type="ECO:0000313" key="2">
    <source>
        <dbReference type="Proteomes" id="UP001469553"/>
    </source>
</evidence>
<comment type="caution">
    <text evidence="1">The sequence shown here is derived from an EMBL/GenBank/DDBJ whole genome shotgun (WGS) entry which is preliminary data.</text>
</comment>
<organism evidence="1 2">
    <name type="scientific">Ameca splendens</name>
    <dbReference type="NCBI Taxonomy" id="208324"/>
    <lineage>
        <taxon>Eukaryota</taxon>
        <taxon>Metazoa</taxon>
        <taxon>Chordata</taxon>
        <taxon>Craniata</taxon>
        <taxon>Vertebrata</taxon>
        <taxon>Euteleostomi</taxon>
        <taxon>Actinopterygii</taxon>
        <taxon>Neopterygii</taxon>
        <taxon>Teleostei</taxon>
        <taxon>Neoteleostei</taxon>
        <taxon>Acanthomorphata</taxon>
        <taxon>Ovalentaria</taxon>
        <taxon>Atherinomorphae</taxon>
        <taxon>Cyprinodontiformes</taxon>
        <taxon>Goodeidae</taxon>
        <taxon>Ameca</taxon>
    </lineage>
</organism>
<evidence type="ECO:0000313" key="1">
    <source>
        <dbReference type="EMBL" id="MEQ2291552.1"/>
    </source>
</evidence>
<proteinExistence type="predicted"/>
<protein>
    <submittedName>
        <fullName evidence="1">Uncharacterized protein</fullName>
    </submittedName>
</protein>
<name>A0ABV0YCL2_9TELE</name>
<dbReference type="Proteomes" id="UP001469553">
    <property type="component" value="Unassembled WGS sequence"/>
</dbReference>
<dbReference type="EMBL" id="JAHRIP010029195">
    <property type="protein sequence ID" value="MEQ2291552.1"/>
    <property type="molecule type" value="Genomic_DNA"/>
</dbReference>
<accession>A0ABV0YCL2</accession>
<reference evidence="1 2" key="1">
    <citation type="submission" date="2021-06" db="EMBL/GenBank/DDBJ databases">
        <authorList>
            <person name="Palmer J.M."/>
        </authorList>
    </citation>
    <scope>NUCLEOTIDE SEQUENCE [LARGE SCALE GENOMIC DNA]</scope>
    <source>
        <strain evidence="1 2">AS_MEX2019</strain>
        <tissue evidence="1">Muscle</tissue>
    </source>
</reference>
<sequence length="202" mass="22785">MKLYDSVVVLDNLLDKNRGSVHMVMTQLKLQTFTDLDVGFLTEDVQDVKSILMRLKKAKSKNLLYCSPYVDALLAGIRKRFGLLLEDQECHLAAVFHPKFHLFWLEQFISNKFSLLLTIKLMVGDFGAYTSLISCKEITGAGWEVNPAFQKCSVCFMAEAVADRTFPGDNGSLVRALSRSVTIKTALHGGRSKLQFRRARFV</sequence>
<keyword evidence="2" id="KW-1185">Reference proteome</keyword>